<feature type="compositionally biased region" description="Basic and acidic residues" evidence="1">
    <location>
        <begin position="80"/>
        <end position="93"/>
    </location>
</feature>
<feature type="region of interest" description="Disordered" evidence="1">
    <location>
        <begin position="428"/>
        <end position="447"/>
    </location>
</feature>
<comment type="caution">
    <text evidence="2">The sequence shown here is derived from an EMBL/GenBank/DDBJ whole genome shotgun (WGS) entry which is preliminary data.</text>
</comment>
<feature type="region of interest" description="Disordered" evidence="1">
    <location>
        <begin position="58"/>
        <end position="95"/>
    </location>
</feature>
<evidence type="ECO:0000256" key="1">
    <source>
        <dbReference type="SAM" id="MobiDB-lite"/>
    </source>
</evidence>
<gene>
    <name evidence="2" type="ORF">FNF31_02200</name>
</gene>
<sequence length="810" mass="85918">MRTMKRVVVKLTSDLVEGCHEERIHKIVGPELAPKVVESGMMAMTGAADRQVLSVATSASEPSPLTRGDITFLSGGQAPRWEDRHSSDPDRAPEPLLWHEALDGGSHDTGARVFGHPLWAPASPLPAICVPTHLAGPEQCSAVLAHAYRTANQLLDAQPDLWDDAHKEAFQQLTSEELASRLTGVARLVYKPPANAERPAAVLGHVCGFREDSAVLSGALAKLNRLRTGLAPSEPAVLQARDRLLGYSLGRIDERSLVHDSGAKLKLAELQGRHGADMQLHVLANVSDVSASHEWDALLDLENAAPLGRAASAAGADSLAIPPASATAKRVCSSPSLSSASMVTLALPEDSDSVKTAIAALEKLRRASSTAQITVFHAKCTTAIRGLAKADLQMVAKRLAPQLRRGRRGKLESALIAHFTPVGRESPAVAAEAHPGNGKPFVTTSGKRPIADAESTTCAWLRYETHEALESVRPFLALNSCQRLKEASYCRVLGKVSSTPHFDVVVTTSDREQTSTGADQALRGIKDVLGFSGSHVHHVPDLRLGDLGGCGAAAAASHAAAARPTTVLEKPSSTFVVLAHGMEASLDEDTSESLASSRGGLCLDLDTVDDEFARLLAGTLASVPGGQSFLQAILVVACNSESTARSLSSLPCLSHVAVLGFEGKISVALSRRFLEEFFRSAKLQCVESSLLACDVERHTRSALSALNAHSMEHAGVPLLCGNFDLASSFVQARFPAGSFSGFGASVLTAVMRPRLYINGEARDIGKPYEFRTADELRELLVEAVGRSGARANDEVCYIQAMLAAPRLGCF</sequence>
<organism evidence="2 3">
    <name type="scientific">Cafeteria roenbergensis</name>
    <name type="common">Marine flagellate</name>
    <dbReference type="NCBI Taxonomy" id="33653"/>
    <lineage>
        <taxon>Eukaryota</taxon>
        <taxon>Sar</taxon>
        <taxon>Stramenopiles</taxon>
        <taxon>Bigyra</taxon>
        <taxon>Opalozoa</taxon>
        <taxon>Bicosoecida</taxon>
        <taxon>Cafeteriaceae</taxon>
        <taxon>Cafeteria</taxon>
    </lineage>
</organism>
<evidence type="ECO:0000313" key="2">
    <source>
        <dbReference type="EMBL" id="KAA0164878.1"/>
    </source>
</evidence>
<protein>
    <submittedName>
        <fullName evidence="2">Uncharacterized protein</fullName>
    </submittedName>
</protein>
<dbReference type="Proteomes" id="UP000325113">
    <property type="component" value="Unassembled WGS sequence"/>
</dbReference>
<dbReference type="EMBL" id="VLTM01000015">
    <property type="protein sequence ID" value="KAA0164878.1"/>
    <property type="molecule type" value="Genomic_DNA"/>
</dbReference>
<accession>A0A5A8DHY5</accession>
<reference evidence="2 3" key="1">
    <citation type="submission" date="2019-07" db="EMBL/GenBank/DDBJ databases">
        <title>Genomes of Cafeteria roenbergensis.</title>
        <authorList>
            <person name="Fischer M.G."/>
            <person name="Hackl T."/>
            <person name="Roman M."/>
        </authorList>
    </citation>
    <scope>NUCLEOTIDE SEQUENCE [LARGE SCALE GENOMIC DNA]</scope>
    <source>
        <strain evidence="2 3">Cflag</strain>
    </source>
</reference>
<evidence type="ECO:0000313" key="3">
    <source>
        <dbReference type="Proteomes" id="UP000325113"/>
    </source>
</evidence>
<dbReference type="AlphaFoldDB" id="A0A5A8DHY5"/>
<proteinExistence type="predicted"/>
<name>A0A5A8DHY5_CAFRO</name>